<dbReference type="WBParaSite" id="ASIM_0002122501-mRNA-1">
    <property type="protein sequence ID" value="ASIM_0002122501-mRNA-1"/>
    <property type="gene ID" value="ASIM_0002122501"/>
</dbReference>
<feature type="active site" description="Nucleophile" evidence="5">
    <location>
        <position position="11"/>
    </location>
</feature>
<dbReference type="AlphaFoldDB" id="A0A0M3KJQ0"/>
<reference evidence="10" key="1">
    <citation type="submission" date="2017-02" db="UniProtKB">
        <authorList>
            <consortium name="WormBaseParasite"/>
        </authorList>
    </citation>
    <scope>IDENTIFICATION</scope>
</reference>
<dbReference type="InterPro" id="IPR016035">
    <property type="entry name" value="Acyl_Trfase/lysoPLipase"/>
</dbReference>
<feature type="chain" id="PRO_5043121476" evidence="6">
    <location>
        <begin position="22"/>
        <end position="164"/>
    </location>
</feature>
<dbReference type="PANTHER" id="PTHR24139">
    <property type="entry name" value="CALCIUM-INDEPENDENT PHOSPHOLIPASE A2"/>
    <property type="match status" value="1"/>
</dbReference>
<evidence type="ECO:0000256" key="3">
    <source>
        <dbReference type="ARBA" id="ARBA00023043"/>
    </source>
</evidence>
<feature type="domain" description="PNPLA" evidence="7">
    <location>
        <begin position="1"/>
        <end position="151"/>
    </location>
</feature>
<accession>A0A0M3KJQ0</accession>
<dbReference type="GO" id="GO:2000304">
    <property type="term" value="P:positive regulation of ceramide biosynthetic process"/>
    <property type="evidence" value="ECO:0007669"/>
    <property type="project" value="TreeGrafter"/>
</dbReference>
<evidence type="ECO:0000256" key="6">
    <source>
        <dbReference type="SAM" id="SignalP"/>
    </source>
</evidence>
<dbReference type="PANTHER" id="PTHR24139:SF34">
    <property type="entry name" value="85_88 KDA CALCIUM-INDEPENDENT PHOSPHOLIPASE A2"/>
    <property type="match status" value="1"/>
</dbReference>
<dbReference type="GO" id="GO:0016042">
    <property type="term" value="P:lipid catabolic process"/>
    <property type="evidence" value="ECO:0007669"/>
    <property type="project" value="UniProtKB-UniRule"/>
</dbReference>
<dbReference type="Pfam" id="PF01734">
    <property type="entry name" value="Patatin"/>
    <property type="match status" value="1"/>
</dbReference>
<dbReference type="GO" id="GO:0047499">
    <property type="term" value="F:calcium-independent phospholipase A2 activity"/>
    <property type="evidence" value="ECO:0007669"/>
    <property type="project" value="InterPro"/>
</dbReference>
<feature type="short sequence motif" description="GXSXG" evidence="5">
    <location>
        <begin position="9"/>
        <end position="13"/>
    </location>
</feature>
<keyword evidence="4 5" id="KW-0443">Lipid metabolism</keyword>
<organism evidence="10">
    <name type="scientific">Anisakis simplex</name>
    <name type="common">Herring worm</name>
    <dbReference type="NCBI Taxonomy" id="6269"/>
    <lineage>
        <taxon>Eukaryota</taxon>
        <taxon>Metazoa</taxon>
        <taxon>Ecdysozoa</taxon>
        <taxon>Nematoda</taxon>
        <taxon>Chromadorea</taxon>
        <taxon>Rhabditida</taxon>
        <taxon>Spirurina</taxon>
        <taxon>Ascaridomorpha</taxon>
        <taxon>Ascaridoidea</taxon>
        <taxon>Anisakidae</taxon>
        <taxon>Anisakis</taxon>
        <taxon>Anisakis simplex complex</taxon>
    </lineage>
</organism>
<dbReference type="OrthoDB" id="10021675at2759"/>
<evidence type="ECO:0000313" key="8">
    <source>
        <dbReference type="EMBL" id="VDK78222.1"/>
    </source>
</evidence>
<dbReference type="GO" id="GO:0005739">
    <property type="term" value="C:mitochondrion"/>
    <property type="evidence" value="ECO:0007669"/>
    <property type="project" value="TreeGrafter"/>
</dbReference>
<feature type="short sequence motif" description="DGA/G" evidence="5">
    <location>
        <begin position="138"/>
        <end position="140"/>
    </location>
</feature>
<dbReference type="InterPro" id="IPR002641">
    <property type="entry name" value="PNPLA_dom"/>
</dbReference>
<comment type="caution">
    <text evidence="5">Lacks conserved residue(s) required for the propagation of feature annotation.</text>
</comment>
<keyword evidence="2 5" id="KW-0378">Hydrolase</keyword>
<dbReference type="SUPFAM" id="SSF52151">
    <property type="entry name" value="FabD/lysophospholipase-like"/>
    <property type="match status" value="1"/>
</dbReference>
<keyword evidence="3" id="KW-0040">ANK repeat</keyword>
<evidence type="ECO:0000313" key="9">
    <source>
        <dbReference type="Proteomes" id="UP000267096"/>
    </source>
</evidence>
<keyword evidence="9" id="KW-1185">Reference proteome</keyword>
<evidence type="ECO:0000256" key="2">
    <source>
        <dbReference type="ARBA" id="ARBA00022801"/>
    </source>
</evidence>
<dbReference type="Gene3D" id="3.40.1090.10">
    <property type="entry name" value="Cytosolic phospholipase A2 catalytic domain"/>
    <property type="match status" value="1"/>
</dbReference>
<feature type="signal peptide" evidence="6">
    <location>
        <begin position="1"/>
        <end position="21"/>
    </location>
</feature>
<keyword evidence="6" id="KW-0732">Signal</keyword>
<evidence type="ECO:0000256" key="1">
    <source>
        <dbReference type="ARBA" id="ARBA00022737"/>
    </source>
</evidence>
<dbReference type="Proteomes" id="UP000267096">
    <property type="component" value="Unassembled WGS sequence"/>
</dbReference>
<sequence length="164" mass="18467">MSHFKWLAGTSTGAILALALARGDSLRLCQGLYLRLKDDIFKGKKPYSDKTIEYFLQSHFGNSLSMAQIESRRVMVTATSVKKTTPELKLYRNYSLPLDRKQNEALGYMDPKHSLVWKCARYSSAAPTFFTPKDDLVDGGLMSNNPTLDLLTDIHTYNAACQYS</sequence>
<evidence type="ECO:0000256" key="5">
    <source>
        <dbReference type="PROSITE-ProRule" id="PRU01161"/>
    </source>
</evidence>
<evidence type="ECO:0000259" key="7">
    <source>
        <dbReference type="PROSITE" id="PS51635"/>
    </source>
</evidence>
<evidence type="ECO:0000313" key="10">
    <source>
        <dbReference type="WBParaSite" id="ASIM_0002122501-mRNA-1"/>
    </source>
</evidence>
<dbReference type="EMBL" id="UYRR01040057">
    <property type="protein sequence ID" value="VDK78222.1"/>
    <property type="molecule type" value="Genomic_DNA"/>
</dbReference>
<name>A0A0M3KJQ0_ANISI</name>
<gene>
    <name evidence="8" type="ORF">ASIM_LOCUS20596</name>
</gene>
<proteinExistence type="predicted"/>
<keyword evidence="1" id="KW-0677">Repeat</keyword>
<dbReference type="PROSITE" id="PS51635">
    <property type="entry name" value="PNPLA"/>
    <property type="match status" value="1"/>
</dbReference>
<keyword evidence="5" id="KW-0442">Lipid degradation</keyword>
<dbReference type="GO" id="GO:0052816">
    <property type="term" value="F:long-chain fatty acyl-CoA hydrolase activity"/>
    <property type="evidence" value="ECO:0007669"/>
    <property type="project" value="TreeGrafter"/>
</dbReference>
<dbReference type="InterPro" id="IPR047148">
    <property type="entry name" value="PLPL9"/>
</dbReference>
<protein>
    <submittedName>
        <fullName evidence="10">85/88 kDa calcium-independent phospholipase A2 (inferred by orthology to a human protein)</fullName>
    </submittedName>
</protein>
<feature type="active site" description="Proton acceptor" evidence="5">
    <location>
        <position position="138"/>
    </location>
</feature>
<reference evidence="8 9" key="2">
    <citation type="submission" date="2018-11" db="EMBL/GenBank/DDBJ databases">
        <authorList>
            <consortium name="Pathogen Informatics"/>
        </authorList>
    </citation>
    <scope>NUCLEOTIDE SEQUENCE [LARGE SCALE GENOMIC DNA]</scope>
</reference>
<evidence type="ECO:0000256" key="4">
    <source>
        <dbReference type="ARBA" id="ARBA00023098"/>
    </source>
</evidence>